<dbReference type="OrthoDB" id="13239at2"/>
<feature type="transmembrane region" description="Helical" evidence="1">
    <location>
        <begin position="93"/>
        <end position="115"/>
    </location>
</feature>
<comment type="function">
    <text evidence="1">NDH-1 shuttles electrons from NADH, via FMN and iron-sulfur (Fe-S) centers, to quinones in the respiratory chain. Couples the redox reaction to proton translocation (for every two electrons transferred, four hydrogen ions are translocated across the cytoplasmic membrane), and thus conserves the redox energy in a proton gradient.</text>
</comment>
<comment type="caution">
    <text evidence="3">The sequence shown here is derived from an EMBL/GenBank/DDBJ whole genome shotgun (WGS) entry which is preliminary data.</text>
</comment>
<dbReference type="EC" id="7.1.1.-" evidence="1"/>
<dbReference type="InterPro" id="IPR001457">
    <property type="entry name" value="NADH_UbQ/plastoQ_OxRdtase_su6"/>
</dbReference>
<dbReference type="GO" id="GO:0008137">
    <property type="term" value="F:NADH dehydrogenase (ubiquinone) activity"/>
    <property type="evidence" value="ECO:0007669"/>
    <property type="project" value="UniProtKB-UniRule"/>
</dbReference>
<dbReference type="EMBL" id="BJLQ01000022">
    <property type="protein sequence ID" value="GEA84912.1"/>
    <property type="molecule type" value="Genomic_DNA"/>
</dbReference>
<evidence type="ECO:0000313" key="3">
    <source>
        <dbReference type="EMBL" id="GEA84912.1"/>
    </source>
</evidence>
<dbReference type="InterPro" id="IPR042106">
    <property type="entry name" value="Nuo/plastoQ_OxRdtase_6_NuoJ"/>
</dbReference>
<reference evidence="3 4" key="1">
    <citation type="submission" date="2019-06" db="EMBL/GenBank/DDBJ databases">
        <title>Whole genome shotgun sequence of Cellulomonas gelida NBRC 3748.</title>
        <authorList>
            <person name="Hosoyama A."/>
            <person name="Uohara A."/>
            <person name="Ohji S."/>
            <person name="Ichikawa N."/>
        </authorList>
    </citation>
    <scope>NUCLEOTIDE SEQUENCE [LARGE SCALE GENOMIC DNA]</scope>
    <source>
        <strain evidence="3 4">NBRC 3748</strain>
    </source>
</reference>
<evidence type="ECO:0000256" key="1">
    <source>
        <dbReference type="RuleBase" id="RU004429"/>
    </source>
</evidence>
<comment type="subcellular location">
    <subcellularLocation>
        <location evidence="1">Cell membrane</location>
        <topology evidence="1">Multi-pass membrane protein</topology>
    </subcellularLocation>
</comment>
<evidence type="ECO:0000313" key="4">
    <source>
        <dbReference type="Proteomes" id="UP000320461"/>
    </source>
</evidence>
<keyword evidence="1" id="KW-0472">Membrane</keyword>
<dbReference type="PANTHER" id="PTHR33269:SF19">
    <property type="entry name" value="NADH-QUINONE OXIDOREDUCTASE SUBUNIT J"/>
    <property type="match status" value="1"/>
</dbReference>
<feature type="region of interest" description="Disordered" evidence="2">
    <location>
        <begin position="288"/>
        <end position="331"/>
    </location>
</feature>
<accession>A0A4Y3KLL8</accession>
<feature type="transmembrane region" description="Helical" evidence="1">
    <location>
        <begin position="39"/>
        <end position="58"/>
    </location>
</feature>
<keyword evidence="1" id="KW-0520">NAD</keyword>
<proteinExistence type="inferred from homology"/>
<keyword evidence="4" id="KW-1185">Reference proteome</keyword>
<dbReference type="AlphaFoldDB" id="A0A4Y3KLL8"/>
<dbReference type="PANTHER" id="PTHR33269">
    <property type="entry name" value="NADH-UBIQUINONE OXIDOREDUCTASE CHAIN 6"/>
    <property type="match status" value="1"/>
</dbReference>
<dbReference type="Pfam" id="PF00499">
    <property type="entry name" value="Oxidored_q3"/>
    <property type="match status" value="1"/>
</dbReference>
<dbReference type="GO" id="GO:0048038">
    <property type="term" value="F:quinone binding"/>
    <property type="evidence" value="ECO:0007669"/>
    <property type="project" value="UniProtKB-UniRule"/>
</dbReference>
<feature type="transmembrane region" description="Helical" evidence="1">
    <location>
        <begin position="167"/>
        <end position="196"/>
    </location>
</feature>
<dbReference type="NCBIfam" id="NF005165">
    <property type="entry name" value="PRK06638.1-5"/>
    <property type="match status" value="1"/>
</dbReference>
<sequence>MSALVAGATELAAGALPAVSGLLPRAVDSAGDPSTAEAVLFWVLAPIMVIAAFGLLFARKAVHAALCVILVMISLAFLYVTQGAVFLGVVQVVVYTGAIMMLFLFVLMLVGVSSADSLVETIRGQRWIGWLAGLGLLVVLAGVIGTATYPDPVGLGTANESTNPRGIAHLIFGQYVFAMEVVGALLVTAALGALVFTHRRRLTPRLGQRERADARVRAGQTLAPLPAPGVYAKHNAMDVPALDPYGRPITSSVPRVLRVRGQEADAAEYAARIDRVIAGKSAVERGALGYEEQHQTPPPQADPAGASVGAPQIGDAVAGVDASAPDSEEGK</sequence>
<comment type="similarity">
    <text evidence="1">Belongs to the complex I subunit 6 family.</text>
</comment>
<name>A0A4Y3KLL8_9CELL</name>
<keyword evidence="1" id="KW-1003">Cell membrane</keyword>
<feature type="transmembrane region" description="Helical" evidence="1">
    <location>
        <begin position="127"/>
        <end position="147"/>
    </location>
</feature>
<keyword evidence="1" id="KW-1133">Transmembrane helix</keyword>
<dbReference type="GO" id="GO:0005886">
    <property type="term" value="C:plasma membrane"/>
    <property type="evidence" value="ECO:0007669"/>
    <property type="project" value="UniProtKB-SubCell"/>
</dbReference>
<gene>
    <name evidence="3" type="ORF">CGE01nite_21630</name>
</gene>
<feature type="transmembrane region" description="Helical" evidence="1">
    <location>
        <begin position="65"/>
        <end position="87"/>
    </location>
</feature>
<dbReference type="Gene3D" id="1.20.120.1200">
    <property type="entry name" value="NADH-ubiquinone/plastoquinone oxidoreductase chain 6, subunit NuoJ"/>
    <property type="match status" value="1"/>
</dbReference>
<evidence type="ECO:0000256" key="2">
    <source>
        <dbReference type="SAM" id="MobiDB-lite"/>
    </source>
</evidence>
<comment type="catalytic activity">
    <reaction evidence="1">
        <text>a quinone + NADH + 5 H(+)(in) = a quinol + NAD(+) + 4 H(+)(out)</text>
        <dbReference type="Rhea" id="RHEA:57888"/>
        <dbReference type="ChEBI" id="CHEBI:15378"/>
        <dbReference type="ChEBI" id="CHEBI:24646"/>
        <dbReference type="ChEBI" id="CHEBI:57540"/>
        <dbReference type="ChEBI" id="CHEBI:57945"/>
        <dbReference type="ChEBI" id="CHEBI:132124"/>
    </reaction>
</comment>
<dbReference type="Proteomes" id="UP000320461">
    <property type="component" value="Unassembled WGS sequence"/>
</dbReference>
<keyword evidence="3" id="KW-0830">Ubiquinone</keyword>
<dbReference type="RefSeq" id="WP_141370878.1">
    <property type="nucleotide sequence ID" value="NZ_BJLQ01000022.1"/>
</dbReference>
<keyword evidence="1" id="KW-0812">Transmembrane</keyword>
<keyword evidence="1" id="KW-0874">Quinone</keyword>
<protein>
    <recommendedName>
        <fullName evidence="1">NADH-quinone oxidoreductase subunit J</fullName>
        <ecNumber evidence="1">7.1.1.-</ecNumber>
    </recommendedName>
</protein>
<organism evidence="3 4">
    <name type="scientific">Cellulomonas gelida</name>
    <dbReference type="NCBI Taxonomy" id="1712"/>
    <lineage>
        <taxon>Bacteria</taxon>
        <taxon>Bacillati</taxon>
        <taxon>Actinomycetota</taxon>
        <taxon>Actinomycetes</taxon>
        <taxon>Micrococcales</taxon>
        <taxon>Cellulomonadaceae</taxon>
        <taxon>Cellulomonas</taxon>
    </lineage>
</organism>